<organism evidence="2 3">
    <name type="scientific">Parapedobacter pyrenivorans</name>
    <dbReference type="NCBI Taxonomy" id="1305674"/>
    <lineage>
        <taxon>Bacteria</taxon>
        <taxon>Pseudomonadati</taxon>
        <taxon>Bacteroidota</taxon>
        <taxon>Sphingobacteriia</taxon>
        <taxon>Sphingobacteriales</taxon>
        <taxon>Sphingobacteriaceae</taxon>
        <taxon>Parapedobacter</taxon>
    </lineage>
</organism>
<dbReference type="EMBL" id="BMER01000001">
    <property type="protein sequence ID" value="GGG80857.1"/>
    <property type="molecule type" value="Genomic_DNA"/>
</dbReference>
<dbReference type="PROSITE" id="PS51257">
    <property type="entry name" value="PROKAR_LIPOPROTEIN"/>
    <property type="match status" value="1"/>
</dbReference>
<name>A0A917M6P7_9SPHI</name>
<reference evidence="2" key="2">
    <citation type="submission" date="2020-09" db="EMBL/GenBank/DDBJ databases">
        <authorList>
            <person name="Sun Q."/>
            <person name="Zhou Y."/>
        </authorList>
    </citation>
    <scope>NUCLEOTIDE SEQUENCE</scope>
    <source>
        <strain evidence="2">CGMCC 1.12195</strain>
    </source>
</reference>
<sequence length="185" mass="19535">MKPMKIPALFSLFVVMVLSACGKKDNPIPEATNSSYEFKFLTGPLAGREYKAGGLSPEQAIALFVQEPGTNNKGISLQLLHGDFTFASALALDPSDRVLPFALDGAETGSQAALSLKDGGTQYVFGSVGGNISISNLKRQSAGSNPNGGLATFELRFENATFYDAVAEGENIEVEVKVSGKIIIK</sequence>
<dbReference type="RefSeq" id="WP_188504959.1">
    <property type="nucleotide sequence ID" value="NZ_BMER01000001.1"/>
</dbReference>
<reference evidence="2" key="1">
    <citation type="journal article" date="2014" name="Int. J. Syst. Evol. Microbiol.">
        <title>Complete genome sequence of Corynebacterium casei LMG S-19264T (=DSM 44701T), isolated from a smear-ripened cheese.</title>
        <authorList>
            <consortium name="US DOE Joint Genome Institute (JGI-PGF)"/>
            <person name="Walter F."/>
            <person name="Albersmeier A."/>
            <person name="Kalinowski J."/>
            <person name="Ruckert C."/>
        </authorList>
    </citation>
    <scope>NUCLEOTIDE SEQUENCE</scope>
    <source>
        <strain evidence="2">CGMCC 1.12195</strain>
    </source>
</reference>
<dbReference type="Proteomes" id="UP000660862">
    <property type="component" value="Unassembled WGS sequence"/>
</dbReference>
<feature type="signal peptide" evidence="1">
    <location>
        <begin position="1"/>
        <end position="20"/>
    </location>
</feature>
<evidence type="ECO:0000256" key="1">
    <source>
        <dbReference type="SAM" id="SignalP"/>
    </source>
</evidence>
<evidence type="ECO:0008006" key="4">
    <source>
        <dbReference type="Google" id="ProtNLM"/>
    </source>
</evidence>
<protein>
    <recommendedName>
        <fullName evidence="4">Lipoprotein</fullName>
    </recommendedName>
</protein>
<comment type="caution">
    <text evidence="2">The sequence shown here is derived from an EMBL/GenBank/DDBJ whole genome shotgun (WGS) entry which is preliminary data.</text>
</comment>
<keyword evidence="1" id="KW-0732">Signal</keyword>
<keyword evidence="3" id="KW-1185">Reference proteome</keyword>
<evidence type="ECO:0000313" key="2">
    <source>
        <dbReference type="EMBL" id="GGG80857.1"/>
    </source>
</evidence>
<gene>
    <name evidence="2" type="ORF">GCM10007415_11720</name>
</gene>
<proteinExistence type="predicted"/>
<feature type="chain" id="PRO_5036699088" description="Lipoprotein" evidence="1">
    <location>
        <begin position="21"/>
        <end position="185"/>
    </location>
</feature>
<accession>A0A917M6P7</accession>
<dbReference type="AlphaFoldDB" id="A0A917M6P7"/>
<evidence type="ECO:0000313" key="3">
    <source>
        <dbReference type="Proteomes" id="UP000660862"/>
    </source>
</evidence>